<gene>
    <name evidence="1" type="ORF">CM83_1321</name>
</gene>
<protein>
    <submittedName>
        <fullName evidence="1">Uncharacterized protein</fullName>
    </submittedName>
</protein>
<dbReference type="EMBL" id="GBHO01007840">
    <property type="protein sequence ID" value="JAG35764.1"/>
    <property type="molecule type" value="Transcribed_RNA"/>
</dbReference>
<feature type="non-terminal residue" evidence="1">
    <location>
        <position position="112"/>
    </location>
</feature>
<sequence>MSSSHRMILLYYFGGFTPDSQLKLIFRPIQPYRHVVFLGIKNFEEAIKNRRSLKLYAIEEVVVYQSCSYDRKLGFLNDLGALRLAESVFSVPLAPGLVGHTKRELESYLLDR</sequence>
<dbReference type="AlphaFoldDB" id="A0A0A9YU75"/>
<reference evidence="1" key="2">
    <citation type="submission" date="2014-07" db="EMBL/GenBank/DDBJ databases">
        <authorList>
            <person name="Hull J."/>
        </authorList>
    </citation>
    <scope>NUCLEOTIDE SEQUENCE</scope>
</reference>
<evidence type="ECO:0000313" key="1">
    <source>
        <dbReference type="EMBL" id="JAG35764.1"/>
    </source>
</evidence>
<accession>A0A0A9YU75</accession>
<proteinExistence type="predicted"/>
<reference evidence="1" key="1">
    <citation type="journal article" date="2014" name="PLoS ONE">
        <title>Transcriptome-Based Identification of ABC Transporters in the Western Tarnished Plant Bug Lygus hesperus.</title>
        <authorList>
            <person name="Hull J.J."/>
            <person name="Chaney K."/>
            <person name="Geib S.M."/>
            <person name="Fabrick J.A."/>
            <person name="Brent C.S."/>
            <person name="Walsh D."/>
            <person name="Lavine L.C."/>
        </authorList>
    </citation>
    <scope>NUCLEOTIDE SEQUENCE</scope>
</reference>
<name>A0A0A9YU75_LYGHE</name>
<organism evidence="1">
    <name type="scientific">Lygus hesperus</name>
    <name type="common">Western plant bug</name>
    <dbReference type="NCBI Taxonomy" id="30085"/>
    <lineage>
        <taxon>Eukaryota</taxon>
        <taxon>Metazoa</taxon>
        <taxon>Ecdysozoa</taxon>
        <taxon>Arthropoda</taxon>
        <taxon>Hexapoda</taxon>
        <taxon>Insecta</taxon>
        <taxon>Pterygota</taxon>
        <taxon>Neoptera</taxon>
        <taxon>Paraneoptera</taxon>
        <taxon>Hemiptera</taxon>
        <taxon>Heteroptera</taxon>
        <taxon>Panheteroptera</taxon>
        <taxon>Cimicomorpha</taxon>
        <taxon>Miridae</taxon>
        <taxon>Mirini</taxon>
        <taxon>Lygus</taxon>
    </lineage>
</organism>